<protein>
    <recommendedName>
        <fullName evidence="5">Glycosyl transferase family 1 domain-containing protein</fullName>
    </recommendedName>
</protein>
<evidence type="ECO:0000259" key="2">
    <source>
        <dbReference type="Pfam" id="PF13439"/>
    </source>
</evidence>
<proteinExistence type="predicted"/>
<evidence type="ECO:0008006" key="5">
    <source>
        <dbReference type="Google" id="ProtNLM"/>
    </source>
</evidence>
<dbReference type="Gene3D" id="3.40.50.2000">
    <property type="entry name" value="Glycogen Phosphorylase B"/>
    <property type="match status" value="2"/>
</dbReference>
<evidence type="ECO:0000313" key="4">
    <source>
        <dbReference type="Proteomes" id="UP000178853"/>
    </source>
</evidence>
<dbReference type="InterPro" id="IPR028098">
    <property type="entry name" value="Glyco_trans_4-like_N"/>
</dbReference>
<feature type="domain" description="Glycosyltransferase subfamily 4-like N-terminal" evidence="2">
    <location>
        <begin position="28"/>
        <end position="188"/>
    </location>
</feature>
<dbReference type="InterPro" id="IPR001296">
    <property type="entry name" value="Glyco_trans_1"/>
</dbReference>
<dbReference type="PANTHER" id="PTHR12526:SF595">
    <property type="entry name" value="BLL5217 PROTEIN"/>
    <property type="match status" value="1"/>
</dbReference>
<dbReference type="Pfam" id="PF13439">
    <property type="entry name" value="Glyco_transf_4"/>
    <property type="match status" value="1"/>
</dbReference>
<dbReference type="GO" id="GO:0016757">
    <property type="term" value="F:glycosyltransferase activity"/>
    <property type="evidence" value="ECO:0007669"/>
    <property type="project" value="InterPro"/>
</dbReference>
<dbReference type="PANTHER" id="PTHR12526">
    <property type="entry name" value="GLYCOSYLTRANSFERASE"/>
    <property type="match status" value="1"/>
</dbReference>
<dbReference type="AlphaFoldDB" id="A0A1F7HXB8"/>
<evidence type="ECO:0000313" key="3">
    <source>
        <dbReference type="EMBL" id="OGK35785.1"/>
    </source>
</evidence>
<gene>
    <name evidence="3" type="ORF">A3F60_01295</name>
</gene>
<feature type="non-terminal residue" evidence="3">
    <location>
        <position position="315"/>
    </location>
</feature>
<dbReference type="SUPFAM" id="SSF53756">
    <property type="entry name" value="UDP-Glycosyltransferase/glycogen phosphorylase"/>
    <property type="match status" value="1"/>
</dbReference>
<name>A0A1F7HXB8_9BACT</name>
<dbReference type="EMBL" id="MGAA01000052">
    <property type="protein sequence ID" value="OGK35785.1"/>
    <property type="molecule type" value="Genomic_DNA"/>
</dbReference>
<reference evidence="3 4" key="1">
    <citation type="journal article" date="2016" name="Nat. Commun.">
        <title>Thousands of microbial genomes shed light on interconnected biogeochemical processes in an aquifer system.</title>
        <authorList>
            <person name="Anantharaman K."/>
            <person name="Brown C.T."/>
            <person name="Hug L.A."/>
            <person name="Sharon I."/>
            <person name="Castelle C.J."/>
            <person name="Probst A.J."/>
            <person name="Thomas B.C."/>
            <person name="Singh A."/>
            <person name="Wilkins M.J."/>
            <person name="Karaoz U."/>
            <person name="Brodie E.L."/>
            <person name="Williams K.H."/>
            <person name="Hubbard S.S."/>
            <person name="Banfield J.F."/>
        </authorList>
    </citation>
    <scope>NUCLEOTIDE SEQUENCE [LARGE SCALE GENOMIC DNA]</scope>
</reference>
<sequence length="315" mass="36036">MKIGLLEPSLLMSNRYADRVFAPKDLFLHLADGLVKKGNEVYAFTASDVKTTANILPGNKELEKQEYPSVRDGLKKTDLINALTLIRNHYEYEVDVISRAFYYSNSNNFDVLHSQSNVFTHYFVKLSGIPVVFTLHDPVFPQNSLEFSILKMFTSHNYIAISNKQAEMYRKIMNINPVAVIYHGIKLDDFVFSQTSENYISMIGRYIPEKGFEDAIASSIKQNVQLKIASSPNYQKTDYYLQKIKPFLNKNIMELNFLKEDQRNIFLMESKIMLMPIKWEEPFGMVMIEAMACGTPVVAYARGSVPEVIKDGETG</sequence>
<dbReference type="Proteomes" id="UP000178853">
    <property type="component" value="Unassembled WGS sequence"/>
</dbReference>
<organism evidence="3 4">
    <name type="scientific">Candidatus Roizmanbacteria bacterium RIFCSPHIGHO2_12_FULL_39_8</name>
    <dbReference type="NCBI Taxonomy" id="1802050"/>
    <lineage>
        <taxon>Bacteria</taxon>
        <taxon>Candidatus Roizmaniibacteriota</taxon>
    </lineage>
</organism>
<comment type="caution">
    <text evidence="3">The sequence shown here is derived from an EMBL/GenBank/DDBJ whole genome shotgun (WGS) entry which is preliminary data.</text>
</comment>
<evidence type="ECO:0000259" key="1">
    <source>
        <dbReference type="Pfam" id="PF00534"/>
    </source>
</evidence>
<feature type="domain" description="Glycosyl transferase family 1" evidence="1">
    <location>
        <begin position="194"/>
        <end position="315"/>
    </location>
</feature>
<accession>A0A1F7HXB8</accession>
<dbReference type="Pfam" id="PF00534">
    <property type="entry name" value="Glycos_transf_1"/>
    <property type="match status" value="1"/>
</dbReference>